<evidence type="ECO:0000256" key="1">
    <source>
        <dbReference type="SAM" id="MobiDB-lite"/>
    </source>
</evidence>
<protein>
    <submittedName>
        <fullName evidence="3">Protein TRM32</fullName>
    </submittedName>
</protein>
<dbReference type="Pfam" id="PF14309">
    <property type="entry name" value="DUF4378"/>
    <property type="match status" value="1"/>
</dbReference>
<proteinExistence type="predicted"/>
<name>A0AAD7VLZ1_QUISA</name>
<feature type="compositionally biased region" description="Basic and acidic residues" evidence="1">
    <location>
        <begin position="604"/>
        <end position="618"/>
    </location>
</feature>
<reference evidence="3 4" key="1">
    <citation type="journal article" date="2023" name="Science">
        <title>Elucidation of the pathway for biosynthesis of saponin adjuvants from the soapbark tree.</title>
        <authorList>
            <person name="Reed J."/>
            <person name="Orme A."/>
            <person name="El-Demerdash A."/>
            <person name="Owen C."/>
            <person name="Martin L.B.B."/>
            <person name="Misra R.C."/>
            <person name="Kikuchi S."/>
            <person name="Rejzek M."/>
            <person name="Martin A.C."/>
            <person name="Harkess A."/>
            <person name="Leebens-Mack J."/>
            <person name="Louveau T."/>
            <person name="Stephenson M.J."/>
            <person name="Osbourn A."/>
        </authorList>
    </citation>
    <scope>NUCLEOTIDE SEQUENCE [LARGE SCALE GENOMIC DNA]</scope>
    <source>
        <strain evidence="3">S10</strain>
    </source>
</reference>
<comment type="caution">
    <text evidence="3">The sequence shown here is derived from an EMBL/GenBank/DDBJ whole genome shotgun (WGS) entry which is preliminary data.</text>
</comment>
<evidence type="ECO:0000259" key="2">
    <source>
        <dbReference type="Pfam" id="PF14309"/>
    </source>
</evidence>
<evidence type="ECO:0000313" key="3">
    <source>
        <dbReference type="EMBL" id="KAJ7980856.1"/>
    </source>
</evidence>
<dbReference type="InterPro" id="IPR025486">
    <property type="entry name" value="DUF4378"/>
</dbReference>
<evidence type="ECO:0000313" key="4">
    <source>
        <dbReference type="Proteomes" id="UP001163823"/>
    </source>
</evidence>
<dbReference type="KEGG" id="qsa:O6P43_000208"/>
<dbReference type="Proteomes" id="UP001163823">
    <property type="component" value="Chromosome 1"/>
</dbReference>
<dbReference type="InterPro" id="IPR044257">
    <property type="entry name" value="TRM32-like"/>
</dbReference>
<dbReference type="PANTHER" id="PTHR47071:SF2">
    <property type="entry name" value="PROTEIN TRM32"/>
    <property type="match status" value="1"/>
</dbReference>
<feature type="region of interest" description="Disordered" evidence="1">
    <location>
        <begin position="83"/>
        <end position="107"/>
    </location>
</feature>
<feature type="region of interest" description="Disordered" evidence="1">
    <location>
        <begin position="180"/>
        <end position="207"/>
    </location>
</feature>
<feature type="domain" description="DUF4378" evidence="2">
    <location>
        <begin position="632"/>
        <end position="791"/>
    </location>
</feature>
<dbReference type="EMBL" id="JARAOO010000001">
    <property type="protein sequence ID" value="KAJ7980856.1"/>
    <property type="molecule type" value="Genomic_DNA"/>
</dbReference>
<organism evidence="3 4">
    <name type="scientific">Quillaja saponaria</name>
    <name type="common">Soap bark tree</name>
    <dbReference type="NCBI Taxonomy" id="32244"/>
    <lineage>
        <taxon>Eukaryota</taxon>
        <taxon>Viridiplantae</taxon>
        <taxon>Streptophyta</taxon>
        <taxon>Embryophyta</taxon>
        <taxon>Tracheophyta</taxon>
        <taxon>Spermatophyta</taxon>
        <taxon>Magnoliopsida</taxon>
        <taxon>eudicotyledons</taxon>
        <taxon>Gunneridae</taxon>
        <taxon>Pentapetalae</taxon>
        <taxon>rosids</taxon>
        <taxon>fabids</taxon>
        <taxon>Fabales</taxon>
        <taxon>Quillajaceae</taxon>
        <taxon>Quillaja</taxon>
    </lineage>
</organism>
<feature type="compositionally biased region" description="Basic residues" evidence="1">
    <location>
        <begin position="94"/>
        <end position="107"/>
    </location>
</feature>
<keyword evidence="4" id="KW-1185">Reference proteome</keyword>
<gene>
    <name evidence="3" type="ORF">O6P43_000208</name>
</gene>
<feature type="region of interest" description="Disordered" evidence="1">
    <location>
        <begin position="585"/>
        <end position="623"/>
    </location>
</feature>
<dbReference type="PANTHER" id="PTHR47071">
    <property type="entry name" value="PROTEIN TRM32"/>
    <property type="match status" value="1"/>
</dbReference>
<dbReference type="AlphaFoldDB" id="A0AAD7VLZ1"/>
<sequence>MGKHLLSKQSSIQFRDNNPSCMWGMLQFLDYHHWHYVKKMFPHKKHGGRRQARYRKRSILFNQGSSEAQEFEDAEEKPFLVRQHRSKVESTNKKPVKTSIKAKHTKDRKCKECDNKDAKQTLPLEKEGKIMVTTAKQKLKEANKPNGDISDEEFIDVLEMLKVKEDFFLKISQDRDFGRDHNHGLQASNARGRLTKSGSYPISRSSSMTNISPSILKHKQNEVWAFSKEQKVLPGNQTQKIFASNFAKDNSYMKSKPMSDDGSAGSFMKQKGLNNHGWNQSVLNRFKFIKQKIKHALMEFMKDGYQTSTDAIDHRAYSNSRFFSNGDAGIGEDNNNIRGSYDSRASDYDTSKHKVQYIQQTSSLNESIDRYTHLFEKSFGNDIKWHTSKTKSLRLANDDKARISRPVPKLSKRNLSLPDLDSLCFSLYGASFDTYNLGIPGRTSVDCHINAETDSHIEQNSVSLSSDTYEPFIAVIETEVQNNKVKMRDGKISSSSGHFVVKNKKRNREIIDHMDDINEAAEEDMSHHHQEDEEIGLIMKPGRELGVILQDSGLETSYQHCITSHAEGTELATWCNHVNELDLDVNPPNKQSEDSLPGSFSGKDSGEDVKSTRKDHDNPLSFESNIKDDPNFKFVKDVVELSGFMGTECLGTWQTVYQLHSSYLKDYETVLPYKVECFENEIGDQCDDYQLLFDLVNEMLIEINEKSFTYFPRPLFFNRGILSMPTGQHLLKEVWSRTSFHLSLRPELDQSLDDVVARDLAKGDGWMNLQYDTECVALELEDIIFEELLDEVICSRGCWD</sequence>
<feature type="compositionally biased region" description="Polar residues" evidence="1">
    <location>
        <begin position="196"/>
        <end position="207"/>
    </location>
</feature>
<accession>A0AAD7VLZ1</accession>